<evidence type="ECO:0000256" key="3">
    <source>
        <dbReference type="ARBA" id="ARBA00022692"/>
    </source>
</evidence>
<comment type="subcellular location">
    <subcellularLocation>
        <location evidence="1">Cell membrane</location>
        <topology evidence="1">Multi-pass membrane protein</topology>
    </subcellularLocation>
</comment>
<dbReference type="eggNOG" id="COG1714">
    <property type="taxonomic scope" value="Bacteria"/>
</dbReference>
<dbReference type="Proteomes" id="UP000008190">
    <property type="component" value="Chromosome"/>
</dbReference>
<gene>
    <name evidence="8" type="ordered locus">NOCYR_1737</name>
</gene>
<keyword evidence="5 6" id="KW-0472">Membrane</keyword>
<accession>H6RB89</accession>
<dbReference type="InterPro" id="IPR051791">
    <property type="entry name" value="Pra-immunoreactive"/>
</dbReference>
<feature type="transmembrane region" description="Helical" evidence="6">
    <location>
        <begin position="71"/>
        <end position="89"/>
    </location>
</feature>
<evidence type="ECO:0000313" key="9">
    <source>
        <dbReference type="Proteomes" id="UP000008190"/>
    </source>
</evidence>
<evidence type="ECO:0000259" key="7">
    <source>
        <dbReference type="Pfam" id="PF06271"/>
    </source>
</evidence>
<evidence type="ECO:0000256" key="6">
    <source>
        <dbReference type="SAM" id="Phobius"/>
    </source>
</evidence>
<dbReference type="HOGENOM" id="CLU_110186_0_0_11"/>
<dbReference type="STRING" id="1127134.NOCYR_1737"/>
<evidence type="ECO:0000256" key="1">
    <source>
        <dbReference type="ARBA" id="ARBA00004651"/>
    </source>
</evidence>
<sequence length="201" mass="21403">MTWGDGVSTGYAVVGGLPHTPILEAMARITGSWLSGPTADPGDPATPEFKGEHIGLPREGAGSLVGMGRRIAALMVDWVIAMGIAALIVRPNPQQIIADLDLPADKQPPTNFEAVVSALSTPTWMVWVVIGILAVTLFGFTPGQYFLRLRVIRVDAPVRVGFVRALGRQLLLIFVVPALFTDADGRGMHDRATGTAVVRAR</sequence>
<dbReference type="PANTHER" id="PTHR36115:SF6">
    <property type="entry name" value="PROLINE-RICH ANTIGEN HOMOLOG"/>
    <property type="match status" value="1"/>
</dbReference>
<proteinExistence type="predicted"/>
<name>H6RB89_NOCCG</name>
<evidence type="ECO:0000256" key="2">
    <source>
        <dbReference type="ARBA" id="ARBA00022475"/>
    </source>
</evidence>
<organism evidence="8 9">
    <name type="scientific">Nocardia cyriacigeorgica (strain GUH-2)</name>
    <dbReference type="NCBI Taxonomy" id="1127134"/>
    <lineage>
        <taxon>Bacteria</taxon>
        <taxon>Bacillati</taxon>
        <taxon>Actinomycetota</taxon>
        <taxon>Actinomycetes</taxon>
        <taxon>Mycobacteriales</taxon>
        <taxon>Nocardiaceae</taxon>
        <taxon>Nocardia</taxon>
    </lineage>
</organism>
<evidence type="ECO:0000313" key="8">
    <source>
        <dbReference type="EMBL" id="CCF62523.1"/>
    </source>
</evidence>
<feature type="transmembrane region" description="Helical" evidence="6">
    <location>
        <begin position="162"/>
        <end position="180"/>
    </location>
</feature>
<evidence type="ECO:0000256" key="4">
    <source>
        <dbReference type="ARBA" id="ARBA00022989"/>
    </source>
</evidence>
<protein>
    <recommendedName>
        <fullName evidence="7">RDD domain-containing protein</fullName>
    </recommendedName>
</protein>
<dbReference type="AlphaFoldDB" id="H6RB89"/>
<keyword evidence="9" id="KW-1185">Reference proteome</keyword>
<dbReference type="EMBL" id="FO082843">
    <property type="protein sequence ID" value="CCF62523.1"/>
    <property type="molecule type" value="Genomic_DNA"/>
</dbReference>
<dbReference type="Pfam" id="PF06271">
    <property type="entry name" value="RDD"/>
    <property type="match status" value="1"/>
</dbReference>
<evidence type="ECO:0000256" key="5">
    <source>
        <dbReference type="ARBA" id="ARBA00023136"/>
    </source>
</evidence>
<dbReference type="PIRSF" id="PIRSF021697">
    <property type="entry name" value="UCP021697"/>
    <property type="match status" value="1"/>
</dbReference>
<dbReference type="PANTHER" id="PTHR36115">
    <property type="entry name" value="PROLINE-RICH ANTIGEN HOMOLOG-RELATED"/>
    <property type="match status" value="1"/>
</dbReference>
<reference evidence="8 9" key="1">
    <citation type="journal article" date="2012" name="J. Bacteriol.">
        <title>Genome sequence of the human- and animal-pathogenic strain Nocardia cyriacigeorgica GUH-2.</title>
        <authorList>
            <person name="Zoropogui A."/>
            <person name="Pujic P."/>
            <person name="Normand P."/>
            <person name="Barbe V."/>
            <person name="Beaman B."/>
            <person name="Beaman L."/>
            <person name="Boiron P."/>
            <person name="Colinon C."/>
            <person name="Deredjian A."/>
            <person name="Graindorge A."/>
            <person name="Mangenot S."/>
            <person name="Nazaret S."/>
            <person name="Neto M."/>
            <person name="Petit S."/>
            <person name="Roche D."/>
            <person name="Vallenet D."/>
            <person name="Rodriguez-Nava V."/>
            <person name="Richard Y."/>
            <person name="Cournoyer B."/>
            <person name="Blaha D."/>
        </authorList>
    </citation>
    <scope>NUCLEOTIDE SEQUENCE [LARGE SCALE GENOMIC DNA]</scope>
    <source>
        <strain evidence="8 9">GUH-2</strain>
    </source>
</reference>
<feature type="transmembrane region" description="Helical" evidence="6">
    <location>
        <begin position="124"/>
        <end position="141"/>
    </location>
</feature>
<dbReference type="GO" id="GO:0005886">
    <property type="term" value="C:plasma membrane"/>
    <property type="evidence" value="ECO:0007669"/>
    <property type="project" value="UniProtKB-SubCell"/>
</dbReference>
<keyword evidence="3 6" id="KW-0812">Transmembrane</keyword>
<keyword evidence="4 6" id="KW-1133">Transmembrane helix</keyword>
<keyword evidence="2" id="KW-1003">Cell membrane</keyword>
<dbReference type="InterPro" id="IPR016795">
    <property type="entry name" value="UCP021697"/>
</dbReference>
<dbReference type="InterPro" id="IPR010432">
    <property type="entry name" value="RDD"/>
</dbReference>
<feature type="domain" description="RDD" evidence="7">
    <location>
        <begin position="65"/>
        <end position="193"/>
    </location>
</feature>
<dbReference type="KEGG" id="ncy:NOCYR_1737"/>